<reference evidence="3" key="3">
    <citation type="submission" date="2023-07" db="EMBL/GenBank/DDBJ databases">
        <title>An improved reference 1 genome and first organelle genomes of Quercus suber.</title>
        <authorList>
            <consortium name="Genosuber Consortium"/>
            <person name="Usie A."/>
            <person name="Serra O."/>
            <person name="Barros P."/>
        </authorList>
    </citation>
    <scope>NUCLEOTIDE SEQUENCE</scope>
    <source>
        <strain evidence="3">HL8</strain>
        <tissue evidence="3">Leaves</tissue>
    </source>
</reference>
<proteinExistence type="predicted"/>
<accession>A0AAW0MDE2</accession>
<dbReference type="PANTHER" id="PTHR31476">
    <property type="entry name" value="PROTEIN WHAT'S THIS FACTOR 1 HOMOLOG, CHLOROPLASTIC"/>
    <property type="match status" value="1"/>
</dbReference>
<dbReference type="GO" id="GO:0003723">
    <property type="term" value="F:RNA binding"/>
    <property type="evidence" value="ECO:0007669"/>
    <property type="project" value="InterPro"/>
</dbReference>
<evidence type="ECO:0000256" key="1">
    <source>
        <dbReference type="SAM" id="MobiDB-lite"/>
    </source>
</evidence>
<dbReference type="Pfam" id="PF11955">
    <property type="entry name" value="PORR"/>
    <property type="match status" value="1"/>
</dbReference>
<feature type="compositionally biased region" description="Acidic residues" evidence="1">
    <location>
        <begin position="382"/>
        <end position="391"/>
    </location>
</feature>
<organism evidence="3">
    <name type="scientific">Quercus suber</name>
    <name type="common">Cork oak</name>
    <dbReference type="NCBI Taxonomy" id="58331"/>
    <lineage>
        <taxon>Eukaryota</taxon>
        <taxon>Viridiplantae</taxon>
        <taxon>Streptophyta</taxon>
        <taxon>Embryophyta</taxon>
        <taxon>Tracheophyta</taxon>
        <taxon>Spermatophyta</taxon>
        <taxon>Magnoliopsida</taxon>
        <taxon>eudicotyledons</taxon>
        <taxon>Gunneridae</taxon>
        <taxon>Pentapetalae</taxon>
        <taxon>rosids</taxon>
        <taxon>fabids</taxon>
        <taxon>Fagales</taxon>
        <taxon>Fagaceae</taxon>
        <taxon>Quercus</taxon>
    </lineage>
</organism>
<reference evidence="3" key="1">
    <citation type="submission" date="2017-12" db="EMBL/GenBank/DDBJ databases">
        <authorList>
            <person name="Barbosa P."/>
            <person name="Usie A."/>
            <person name="Ramos A.M."/>
        </authorList>
    </citation>
    <scope>NUCLEOTIDE SEQUENCE</scope>
    <source>
        <strain evidence="3">HL8</strain>
        <tissue evidence="3">Leaves</tissue>
    </source>
</reference>
<dbReference type="Gramene" id="rna-CFP56_38248">
    <property type="protein sequence ID" value="cds-POE65778.1"/>
    <property type="gene ID" value="gene-CFP56_38248"/>
</dbReference>
<gene>
    <name evidence="3" type="primary">RPD1_4</name>
    <name evidence="3" type="ORF">CFP56_024317</name>
</gene>
<dbReference type="PANTHER" id="PTHR31476:SF16">
    <property type="entry name" value="F14O23.23 PROTEIN"/>
    <property type="match status" value="1"/>
</dbReference>
<dbReference type="EMBL" id="PKMF04000003">
    <property type="protein sequence ID" value="KAK7861119.1"/>
    <property type="molecule type" value="Genomic_DNA"/>
</dbReference>
<feature type="domain" description="PORR" evidence="2">
    <location>
        <begin position="33"/>
        <end position="353"/>
    </location>
</feature>
<reference evidence="3" key="2">
    <citation type="journal article" date="2018" name="Sci. Data">
        <title>The draft genome sequence of cork oak.</title>
        <authorList>
            <person name="Ramos A.M."/>
            <person name="Usie A."/>
            <person name="Barbosa P."/>
            <person name="Barros P.M."/>
            <person name="Capote T."/>
            <person name="Chaves I."/>
            <person name="Simoes F."/>
            <person name="Abreu I."/>
            <person name="Carrasquinho I."/>
            <person name="Faro C."/>
            <person name="Guimaraes J.B."/>
            <person name="Mendonca D."/>
            <person name="Nobrega F."/>
            <person name="Rodrigues L."/>
            <person name="Saibo N.J.M."/>
            <person name="Varela M.C."/>
            <person name="Egas C."/>
            <person name="Matos J."/>
            <person name="Miguel C.M."/>
            <person name="Oliveira M.M."/>
            <person name="Ricardo C.P."/>
            <person name="Goncalves S."/>
        </authorList>
    </citation>
    <scope>NUCLEOTIDE SEQUENCE [LARGE SCALE GENOMIC DNA]</scope>
    <source>
        <strain evidence="3">HL8</strain>
    </source>
</reference>
<dbReference type="InterPro" id="IPR045040">
    <property type="entry name" value="PORR_fam"/>
</dbReference>
<dbReference type="InterPro" id="IPR021099">
    <property type="entry name" value="PORR_domain"/>
</dbReference>
<feature type="compositionally biased region" description="Basic and acidic residues" evidence="1">
    <location>
        <begin position="367"/>
        <end position="381"/>
    </location>
</feature>
<comment type="caution">
    <text evidence="3">The sequence shown here is derived from an EMBL/GenBank/DDBJ whole genome shotgun (WGS) entry which is preliminary data.</text>
</comment>
<dbReference type="AlphaFoldDB" id="A0AAW0MDE2"/>
<protein>
    <submittedName>
        <fullName evidence="3">Protein root primordium defective 1</fullName>
    </submittedName>
</protein>
<feature type="region of interest" description="Disordered" evidence="1">
    <location>
        <begin position="357"/>
        <end position="581"/>
    </location>
</feature>
<evidence type="ECO:0000259" key="2">
    <source>
        <dbReference type="Pfam" id="PF11955"/>
    </source>
</evidence>
<feature type="compositionally biased region" description="Basic and acidic residues" evidence="1">
    <location>
        <begin position="525"/>
        <end position="552"/>
    </location>
</feature>
<sequence>MQFIFRPKPHSQIQIQYQQQRRTLVVETTAKWVRDRGLDHAVEKEKHLKPLLNLKNLLVSEPSKSAPISIITRKRDSLQIPFRPIDFIRKYPSVFDEFLPGGVGVLPHFRLTGEALNLDAEQHLVYQSDTYKKQTADRLLKLLMISKTNKIPLSIIECLKWDLGLPHNYEKTIVPEFPDYFRVGGGSGRDEEDGVLELVCWSDELAVSVMEKKGSIAFPMQFSRGFEMDKKLKKWEDEWQKLPYISPYEDASHLLPKSDESDKWAVAVLHELLHILVPKKTERDNLLLLGDYLGLRSRFKRALLQHPGIFYMSTKIGTYTVVLKEGYKRGLLVEDHPWMQMRNRYIHLMNMVKEDGKPAVSVPVGSNEKKKQTVIDEKERAEEDESGEEYEGALSDSSDAEVEDASDDDEDENKTQRGVRKNVADNRGRKARQMNLDVRGAYRKSEYNDDEDGNKSQRGFRKNVADNRGRKAWKTNLDVRGISRRSEYDDDEDGNKSRRGVRKNVADNRGRKDWKMNSDMKGPSRKSEIEREAGKRPRKMEEEVPSRTKMHDGNNSLVSSRERPSVPKRRGRSLPDKRTST</sequence>
<evidence type="ECO:0000313" key="3">
    <source>
        <dbReference type="EMBL" id="KAK7861119.1"/>
    </source>
</evidence>
<name>A0AAW0MDE2_QUESU</name>
<feature type="compositionally biased region" description="Basic and acidic residues" evidence="1">
    <location>
        <begin position="504"/>
        <end position="518"/>
    </location>
</feature>
<feature type="compositionally biased region" description="Acidic residues" evidence="1">
    <location>
        <begin position="398"/>
        <end position="412"/>
    </location>
</feature>